<proteinExistence type="predicted"/>
<evidence type="ECO:0000313" key="10">
    <source>
        <dbReference type="EMBL" id="TXL63466.1"/>
    </source>
</evidence>
<evidence type="ECO:0000256" key="4">
    <source>
        <dbReference type="ARBA" id="ARBA00022679"/>
    </source>
</evidence>
<evidence type="ECO:0000313" key="11">
    <source>
        <dbReference type="Proteomes" id="UP000321574"/>
    </source>
</evidence>
<evidence type="ECO:0000256" key="7">
    <source>
        <dbReference type="ARBA" id="ARBA00022840"/>
    </source>
</evidence>
<comment type="catalytic activity">
    <reaction evidence="1">
        <text>6-hydroxymethyl-7,8-dihydropterin + ATP = (7,8-dihydropterin-6-yl)methyl diphosphate + AMP + H(+)</text>
        <dbReference type="Rhea" id="RHEA:11412"/>
        <dbReference type="ChEBI" id="CHEBI:15378"/>
        <dbReference type="ChEBI" id="CHEBI:30616"/>
        <dbReference type="ChEBI" id="CHEBI:44841"/>
        <dbReference type="ChEBI" id="CHEBI:72950"/>
        <dbReference type="ChEBI" id="CHEBI:456215"/>
        <dbReference type="EC" id="2.7.6.3"/>
    </reaction>
</comment>
<evidence type="ECO:0000256" key="1">
    <source>
        <dbReference type="ARBA" id="ARBA00000198"/>
    </source>
</evidence>
<evidence type="ECO:0000259" key="9">
    <source>
        <dbReference type="PROSITE" id="PS00794"/>
    </source>
</evidence>
<dbReference type="GO" id="GO:0046656">
    <property type="term" value="P:folic acid biosynthetic process"/>
    <property type="evidence" value="ECO:0007669"/>
    <property type="project" value="UniProtKB-KW"/>
</dbReference>
<evidence type="ECO:0000256" key="6">
    <source>
        <dbReference type="ARBA" id="ARBA00022777"/>
    </source>
</evidence>
<dbReference type="PANTHER" id="PTHR43071">
    <property type="entry name" value="2-AMINO-4-HYDROXY-6-HYDROXYMETHYLDIHYDROPTERIDINE PYROPHOSPHOKINASE"/>
    <property type="match status" value="1"/>
</dbReference>
<protein>
    <recommendedName>
        <fullName evidence="3">2-amino-4-hydroxy-6-hydroxymethyldihydropteridine diphosphokinase</fullName>
        <ecNumber evidence="3">2.7.6.3</ecNumber>
    </recommendedName>
</protein>
<evidence type="ECO:0000256" key="3">
    <source>
        <dbReference type="ARBA" id="ARBA00013253"/>
    </source>
</evidence>
<dbReference type="GO" id="GO:0003848">
    <property type="term" value="F:2-amino-4-hydroxy-6-hydroxymethyldihydropteridine diphosphokinase activity"/>
    <property type="evidence" value="ECO:0007669"/>
    <property type="project" value="UniProtKB-EC"/>
</dbReference>
<dbReference type="GO" id="GO:0016301">
    <property type="term" value="F:kinase activity"/>
    <property type="evidence" value="ECO:0007669"/>
    <property type="project" value="UniProtKB-KW"/>
</dbReference>
<name>A0A5C8NQP9_9BACI</name>
<keyword evidence="8" id="KW-0289">Folate biosynthesis</keyword>
<gene>
    <name evidence="10" type="primary">folK</name>
    <name evidence="10" type="ORF">FHP05_11710</name>
</gene>
<keyword evidence="11" id="KW-1185">Reference proteome</keyword>
<dbReference type="AlphaFoldDB" id="A0A5C8NQP9"/>
<dbReference type="EC" id="2.7.6.3" evidence="3"/>
<comment type="pathway">
    <text evidence="2">Cofactor biosynthesis; tetrahydrofolate biosynthesis; 2-amino-4-hydroxy-6-hydroxymethyl-7,8-dihydropteridine diphosphate from 7,8-dihydroneopterin triphosphate: step 4/4.</text>
</comment>
<dbReference type="RefSeq" id="WP_147668446.1">
    <property type="nucleotide sequence ID" value="NZ_VDUW01000008.1"/>
</dbReference>
<evidence type="ECO:0000256" key="8">
    <source>
        <dbReference type="ARBA" id="ARBA00022909"/>
    </source>
</evidence>
<keyword evidence="7" id="KW-0067">ATP-binding</keyword>
<feature type="domain" description="7,8-dihydro-6-hydroxymethylpterin-pyrophosphokinase" evidence="9">
    <location>
        <begin position="88"/>
        <end position="99"/>
    </location>
</feature>
<dbReference type="PROSITE" id="PS00794">
    <property type="entry name" value="HPPK"/>
    <property type="match status" value="1"/>
</dbReference>
<dbReference type="InterPro" id="IPR035907">
    <property type="entry name" value="Hppk_sf"/>
</dbReference>
<keyword evidence="4 10" id="KW-0808">Transferase</keyword>
<dbReference type="Pfam" id="PF01288">
    <property type="entry name" value="HPPK"/>
    <property type="match status" value="1"/>
</dbReference>
<dbReference type="OrthoDB" id="9808041at2"/>
<dbReference type="Proteomes" id="UP000321574">
    <property type="component" value="Unassembled WGS sequence"/>
</dbReference>
<comment type="caution">
    <text evidence="10">The sequence shown here is derived from an EMBL/GenBank/DDBJ whole genome shotgun (WGS) entry which is preliminary data.</text>
</comment>
<dbReference type="SUPFAM" id="SSF55083">
    <property type="entry name" value="6-hydroxymethyl-7,8-dihydropterin pyrophosphokinase, HPPK"/>
    <property type="match status" value="1"/>
</dbReference>
<dbReference type="GO" id="GO:0005524">
    <property type="term" value="F:ATP binding"/>
    <property type="evidence" value="ECO:0007669"/>
    <property type="project" value="UniProtKB-KW"/>
</dbReference>
<dbReference type="NCBIfam" id="TIGR01498">
    <property type="entry name" value="folK"/>
    <property type="match status" value="1"/>
</dbReference>
<reference evidence="10 11" key="1">
    <citation type="submission" date="2019-06" db="EMBL/GenBank/DDBJ databases">
        <title>Cerasibacillus sp. nov., isolated from maize field.</title>
        <authorList>
            <person name="Lin S.-Y."/>
            <person name="Tsai C.-F."/>
            <person name="Young C.-C."/>
        </authorList>
    </citation>
    <scope>NUCLEOTIDE SEQUENCE [LARGE SCALE GENOMIC DNA]</scope>
    <source>
        <strain evidence="10 11">CC-CFT480</strain>
    </source>
</reference>
<dbReference type="Gene3D" id="3.30.70.560">
    <property type="entry name" value="7,8-Dihydro-6-hydroxymethylpterin-pyrophosphokinase HPPK"/>
    <property type="match status" value="1"/>
</dbReference>
<dbReference type="EMBL" id="VDUW01000008">
    <property type="protein sequence ID" value="TXL63466.1"/>
    <property type="molecule type" value="Genomic_DNA"/>
</dbReference>
<dbReference type="PANTHER" id="PTHR43071:SF1">
    <property type="entry name" value="2-AMINO-4-HYDROXY-6-HYDROXYMETHYLDIHYDROPTERIDINE PYROPHOSPHOKINASE"/>
    <property type="match status" value="1"/>
</dbReference>
<dbReference type="UniPathway" id="UPA00077">
    <property type="reaction ID" value="UER00155"/>
</dbReference>
<accession>A0A5C8NQP9</accession>
<evidence type="ECO:0000256" key="2">
    <source>
        <dbReference type="ARBA" id="ARBA00005051"/>
    </source>
</evidence>
<organism evidence="10 11">
    <name type="scientific">Cerasibacillus terrae</name>
    <dbReference type="NCBI Taxonomy" id="2498845"/>
    <lineage>
        <taxon>Bacteria</taxon>
        <taxon>Bacillati</taxon>
        <taxon>Bacillota</taxon>
        <taxon>Bacilli</taxon>
        <taxon>Bacillales</taxon>
        <taxon>Bacillaceae</taxon>
        <taxon>Cerasibacillus</taxon>
    </lineage>
</organism>
<keyword evidence="5" id="KW-0547">Nucleotide-binding</keyword>
<evidence type="ECO:0000256" key="5">
    <source>
        <dbReference type="ARBA" id="ARBA00022741"/>
    </source>
</evidence>
<sequence length="166" mass="18941">MNQVYIGLGTNIEPRESYLKKAIHQLFQHDAINITKQSSIYETEPVGFTEQSHFLNMVLEINTSLTPLALLDVCQGIESHLGRERVIRFGPRTIDLDILLYNNENMKTERLTIPHPRMHERGFVLIPLAEIAPNAILPPFGTTSKELLNELPEAEKKGIVKYFCDK</sequence>
<dbReference type="GO" id="GO:0046654">
    <property type="term" value="P:tetrahydrofolate biosynthetic process"/>
    <property type="evidence" value="ECO:0007669"/>
    <property type="project" value="UniProtKB-UniPathway"/>
</dbReference>
<dbReference type="InterPro" id="IPR000550">
    <property type="entry name" value="Hppk"/>
</dbReference>
<keyword evidence="6 10" id="KW-0418">Kinase</keyword>
<dbReference type="CDD" id="cd00483">
    <property type="entry name" value="HPPK"/>
    <property type="match status" value="1"/>
</dbReference>